<accession>A0A5P8WAL4</accession>
<dbReference type="InterPro" id="IPR038717">
    <property type="entry name" value="Tc1-like_DDE_dom"/>
</dbReference>
<gene>
    <name evidence="2" type="ORF">GXM_06433</name>
</gene>
<dbReference type="InterPro" id="IPR036397">
    <property type="entry name" value="RNaseH_sf"/>
</dbReference>
<organism evidence="2 3">
    <name type="scientific">Nostoc sphaeroides CCNUC1</name>
    <dbReference type="NCBI Taxonomy" id="2653204"/>
    <lineage>
        <taxon>Bacteria</taxon>
        <taxon>Bacillati</taxon>
        <taxon>Cyanobacteriota</taxon>
        <taxon>Cyanophyceae</taxon>
        <taxon>Nostocales</taxon>
        <taxon>Nostocaceae</taxon>
        <taxon>Nostoc</taxon>
    </lineage>
</organism>
<dbReference type="GO" id="GO:0003676">
    <property type="term" value="F:nucleic acid binding"/>
    <property type="evidence" value="ECO:0007669"/>
    <property type="project" value="InterPro"/>
</dbReference>
<feature type="domain" description="Tc1-like transposase DDE" evidence="1">
    <location>
        <begin position="194"/>
        <end position="371"/>
    </location>
</feature>
<dbReference type="NCBIfam" id="NF033545">
    <property type="entry name" value="transpos_IS630"/>
    <property type="match status" value="1"/>
</dbReference>
<dbReference type="InterPro" id="IPR047655">
    <property type="entry name" value="Transpos_IS630-like"/>
</dbReference>
<evidence type="ECO:0000259" key="1">
    <source>
        <dbReference type="Pfam" id="PF13358"/>
    </source>
</evidence>
<dbReference type="EMBL" id="CP045226">
    <property type="protein sequence ID" value="QFS48939.1"/>
    <property type="molecule type" value="Genomic_DNA"/>
</dbReference>
<name>A0A5P8WAL4_9NOSO</name>
<sequence length="400" mass="46456">MARLAPKELNLSDCDRLELQQLLNRHSTEQQIALRAKIILLASEGKNHGEIARTLNISLDMARLWRNRWFETSDKKLPIFDRLQDSERIGAPVKFSMEQVIELFALACSKPEDYGRPISHWTNRELADEIIKQGIIESISVRHVGRLLEEAELKPHQSRYWLTPPEDEEFDTKVEDITDLYISAIARYQDGERTISIDEMTGIQATERLEKDLPMRPGKVERREFEYIRHGTQTLIANFDVATGKIIEPNCGDSRTEADYLLNIRRIIESDPNAKKWHLIMDCLNTHQSESLVRLVAEKECLNIDLGIKGKSGILKSMKSRAAFLKNPTHRIVFHYTPKHSSWLNQIEIWFSILVRKLLRRASFKSQDDLKTRILGFIDYFNKTMAKPFKWTYKGKVLAI</sequence>
<evidence type="ECO:0000313" key="3">
    <source>
        <dbReference type="Proteomes" id="UP000326678"/>
    </source>
</evidence>
<dbReference type="Pfam" id="PF13358">
    <property type="entry name" value="DDE_3"/>
    <property type="match status" value="1"/>
</dbReference>
<dbReference type="Proteomes" id="UP000326678">
    <property type="component" value="Chromosome Gxm1"/>
</dbReference>
<reference evidence="2 3" key="1">
    <citation type="submission" date="2019-10" db="EMBL/GenBank/DDBJ databases">
        <title>Genomic and transcriptomic insights into the perfect genentic adaptation of a filamentous nitrogen-fixing cyanobacterium to rice fields.</title>
        <authorList>
            <person name="Chen Z."/>
        </authorList>
    </citation>
    <scope>NUCLEOTIDE SEQUENCE [LARGE SCALE GENOMIC DNA]</scope>
    <source>
        <strain evidence="2">CCNUC1</strain>
    </source>
</reference>
<keyword evidence="3" id="KW-1185">Reference proteome</keyword>
<protein>
    <recommendedName>
        <fullName evidence="1">Tc1-like transposase DDE domain-containing protein</fullName>
    </recommendedName>
</protein>
<evidence type="ECO:0000313" key="2">
    <source>
        <dbReference type="EMBL" id="QFS48939.1"/>
    </source>
</evidence>
<proteinExistence type="predicted"/>
<dbReference type="SUPFAM" id="SSF46689">
    <property type="entry name" value="Homeodomain-like"/>
    <property type="match status" value="1"/>
</dbReference>
<dbReference type="Gene3D" id="3.30.420.10">
    <property type="entry name" value="Ribonuclease H-like superfamily/Ribonuclease H"/>
    <property type="match status" value="1"/>
</dbReference>
<dbReference type="InterPro" id="IPR009057">
    <property type="entry name" value="Homeodomain-like_sf"/>
</dbReference>
<dbReference type="RefSeq" id="WP_225892286.1">
    <property type="nucleotide sequence ID" value="NZ_CP045226.1"/>
</dbReference>
<dbReference type="KEGG" id="nsh:GXM_06433"/>
<dbReference type="AlphaFoldDB" id="A0A5P8WAL4"/>